<name>A0A9X2YLJ4_9MYCO</name>
<keyword evidence="3" id="KW-1185">Reference proteome</keyword>
<gene>
    <name evidence="2" type="ORF">H7I41_05285</name>
</gene>
<dbReference type="Pfam" id="PF06197">
    <property type="entry name" value="DUF998"/>
    <property type="match status" value="1"/>
</dbReference>
<organism evidence="2 3">
    <name type="scientific">[Mycobacterium] manitobense</name>
    <dbReference type="NCBI Taxonomy" id="190147"/>
    <lineage>
        <taxon>Bacteria</taxon>
        <taxon>Bacillati</taxon>
        <taxon>Actinomycetota</taxon>
        <taxon>Actinomycetes</taxon>
        <taxon>Mycobacteriales</taxon>
        <taxon>Mycobacteriaceae</taxon>
        <taxon>Mycolicibacterium</taxon>
    </lineage>
</organism>
<dbReference type="AlphaFoldDB" id="A0A9X2YLJ4"/>
<evidence type="ECO:0000256" key="1">
    <source>
        <dbReference type="SAM" id="Phobius"/>
    </source>
</evidence>
<keyword evidence="1" id="KW-0812">Transmembrane</keyword>
<protein>
    <submittedName>
        <fullName evidence="2">DUF998 domain-containing protein</fullName>
    </submittedName>
</protein>
<feature type="transmembrane region" description="Helical" evidence="1">
    <location>
        <begin position="110"/>
        <end position="133"/>
    </location>
</feature>
<sequence length="204" mass="20696">MHNRRTGIAAAACWTAGAGGYLLAEAVAAAHYPGYSYAHDAISDLGTPQSPSAVLMNAGFCLQGAMFLIGAVLAVRAVRPPRPAPVLVFAAANAAGNVLVAAVHSGAGPWHVVGAALAIAGGNLTALAAAPMLRPATVRWASAALGVTGLACAAMWVVTDRLPGPVLERVSVYTIICWQLLAAAALLPAWRERAQRTERDGGGG</sequence>
<reference evidence="2" key="1">
    <citation type="submission" date="2020-07" db="EMBL/GenBank/DDBJ databases">
        <authorList>
            <person name="Pettersson B.M.F."/>
            <person name="Behra P.R.K."/>
            <person name="Ramesh M."/>
            <person name="Das S."/>
            <person name="Dasgupta S."/>
            <person name="Kirsebom L.A."/>
        </authorList>
    </citation>
    <scope>NUCLEOTIDE SEQUENCE</scope>
    <source>
        <strain evidence="2">DSM 44615</strain>
    </source>
</reference>
<feature type="transmembrane region" description="Helical" evidence="1">
    <location>
        <begin position="170"/>
        <end position="190"/>
    </location>
</feature>
<accession>A0A9X2YLJ4</accession>
<feature type="transmembrane region" description="Helical" evidence="1">
    <location>
        <begin position="86"/>
        <end position="104"/>
    </location>
</feature>
<proteinExistence type="predicted"/>
<dbReference type="RefSeq" id="WP_264011531.1">
    <property type="nucleotide sequence ID" value="NZ_JACKSJ010000042.1"/>
</dbReference>
<feature type="transmembrane region" description="Helical" evidence="1">
    <location>
        <begin position="53"/>
        <end position="74"/>
    </location>
</feature>
<dbReference type="EMBL" id="JACKSJ010000042">
    <property type="protein sequence ID" value="MCV7169339.1"/>
    <property type="molecule type" value="Genomic_DNA"/>
</dbReference>
<feature type="transmembrane region" description="Helical" evidence="1">
    <location>
        <begin position="140"/>
        <end position="158"/>
    </location>
</feature>
<evidence type="ECO:0000313" key="2">
    <source>
        <dbReference type="EMBL" id="MCV7169339.1"/>
    </source>
</evidence>
<comment type="caution">
    <text evidence="2">The sequence shown here is derived from an EMBL/GenBank/DDBJ whole genome shotgun (WGS) entry which is preliminary data.</text>
</comment>
<keyword evidence="1" id="KW-1133">Transmembrane helix</keyword>
<reference evidence="2" key="2">
    <citation type="journal article" date="2022" name="BMC Genomics">
        <title>Comparative genome analysis of mycobacteria focusing on tRNA and non-coding RNA.</title>
        <authorList>
            <person name="Behra P.R.K."/>
            <person name="Pettersson B.M.F."/>
            <person name="Ramesh M."/>
            <person name="Das S."/>
            <person name="Dasgupta S."/>
            <person name="Kirsebom L.A."/>
        </authorList>
    </citation>
    <scope>NUCLEOTIDE SEQUENCE</scope>
    <source>
        <strain evidence="2">DSM 44615</strain>
    </source>
</reference>
<dbReference type="InterPro" id="IPR009339">
    <property type="entry name" value="DUF998"/>
</dbReference>
<evidence type="ECO:0000313" key="3">
    <source>
        <dbReference type="Proteomes" id="UP001140293"/>
    </source>
</evidence>
<dbReference type="Proteomes" id="UP001140293">
    <property type="component" value="Unassembled WGS sequence"/>
</dbReference>
<keyword evidence="1" id="KW-0472">Membrane</keyword>